<dbReference type="AlphaFoldDB" id="A0A5F8A224"/>
<keyword evidence="3" id="KW-1185">Reference proteome</keyword>
<protein>
    <recommendedName>
        <fullName evidence="4">Secreted protein</fullName>
    </recommendedName>
</protein>
<dbReference type="GeneTree" id="ENSGT01150000286943"/>
<evidence type="ECO:0000313" key="3">
    <source>
        <dbReference type="Proteomes" id="UP000006718"/>
    </source>
</evidence>
<reference evidence="2" key="2">
    <citation type="submission" date="2019-01" db="EMBL/GenBank/DDBJ databases">
        <authorList>
            <person name="Graves T."/>
            <person name="Eichler E.E."/>
            <person name="Wilson R.K."/>
        </authorList>
    </citation>
    <scope>NUCLEOTIDE SEQUENCE [LARGE SCALE GENOMIC DNA]</scope>
    <source>
        <strain evidence="2">17573</strain>
    </source>
</reference>
<dbReference type="PANTHER" id="PTHR12138:SF156">
    <property type="entry name" value="LMO7 DOWNSTREAM NEIGHBOR PROTEIN"/>
    <property type="match status" value="1"/>
</dbReference>
<reference evidence="2" key="4">
    <citation type="submission" date="2025-09" db="UniProtKB">
        <authorList>
            <consortium name="Ensembl"/>
        </authorList>
    </citation>
    <scope>IDENTIFICATION</scope>
    <source>
        <strain evidence="2">17573</strain>
    </source>
</reference>
<feature type="signal peptide" evidence="1">
    <location>
        <begin position="1"/>
        <end position="18"/>
    </location>
</feature>
<accession>A0A5F8A224</accession>
<organism evidence="2 3">
    <name type="scientific">Macaca mulatta</name>
    <name type="common">Rhesus macaque</name>
    <dbReference type="NCBI Taxonomy" id="9544"/>
    <lineage>
        <taxon>Eukaryota</taxon>
        <taxon>Metazoa</taxon>
        <taxon>Chordata</taxon>
        <taxon>Craniata</taxon>
        <taxon>Vertebrata</taxon>
        <taxon>Euteleostomi</taxon>
        <taxon>Mammalia</taxon>
        <taxon>Eutheria</taxon>
        <taxon>Euarchontoglires</taxon>
        <taxon>Primates</taxon>
        <taxon>Haplorrhini</taxon>
        <taxon>Catarrhini</taxon>
        <taxon>Cercopithecidae</taxon>
        <taxon>Cercopithecinae</taxon>
        <taxon>Macaca</taxon>
    </lineage>
</organism>
<proteinExistence type="predicted"/>
<evidence type="ECO:0000256" key="1">
    <source>
        <dbReference type="SAM" id="SignalP"/>
    </source>
</evidence>
<dbReference type="STRING" id="9544.ENSMMUP00000070946"/>
<feature type="chain" id="PRO_5023891482" description="Secreted protein" evidence="1">
    <location>
        <begin position="19"/>
        <end position="161"/>
    </location>
</feature>
<evidence type="ECO:0008006" key="4">
    <source>
        <dbReference type="Google" id="ProtNLM"/>
    </source>
</evidence>
<dbReference type="PANTHER" id="PTHR12138">
    <property type="entry name" value="PRIMATE-EXPANDED PROTEIN FAMILY"/>
    <property type="match status" value="1"/>
</dbReference>
<dbReference type="PRINTS" id="PR02045">
    <property type="entry name" value="F138DOMAIN"/>
</dbReference>
<keyword evidence="1" id="KW-0732">Signal</keyword>
<dbReference type="InParanoid" id="A0A5F8A224"/>
<dbReference type="VEuPathDB" id="HostDB:ENSMMUG00000063917"/>
<name>A0A5F8A224_MACMU</name>
<dbReference type="Proteomes" id="UP000006718">
    <property type="component" value="Chromosome 15"/>
</dbReference>
<reference evidence="3" key="1">
    <citation type="journal article" date="2007" name="Science">
        <title>Evolutionary and biomedical insights from the rhesus macaque genome.</title>
        <authorList>
            <person name="Gibbs R.A."/>
            <person name="Rogers J."/>
            <person name="Katze M.G."/>
            <person name="Bumgarner R."/>
            <person name="Weinstock G.M."/>
            <person name="Mardis E.R."/>
            <person name="Remington K.A."/>
            <person name="Strausberg R.L."/>
            <person name="Venter J.C."/>
            <person name="Wilson R.K."/>
            <person name="Batzer M.A."/>
            <person name="Bustamante C.D."/>
            <person name="Eichler E.E."/>
            <person name="Hahn M.W."/>
            <person name="Hardison R.C."/>
            <person name="Makova K.D."/>
            <person name="Miller W."/>
            <person name="Milosavljevic A."/>
            <person name="Palermo R.E."/>
            <person name="Siepel A."/>
            <person name="Sikela J.M."/>
            <person name="Attaway T."/>
            <person name="Bell S."/>
            <person name="Bernard K.E."/>
            <person name="Buhay C.J."/>
            <person name="Chandrabose M.N."/>
            <person name="Dao M."/>
            <person name="Davis C."/>
            <person name="Delehaunty K.D."/>
            <person name="Ding Y."/>
            <person name="Dinh H.H."/>
            <person name="Dugan-Rocha S."/>
            <person name="Fulton L.A."/>
            <person name="Gabisi R.A."/>
            <person name="Garner T.T."/>
            <person name="Godfrey J."/>
            <person name="Hawes A.C."/>
            <person name="Hernandez J."/>
            <person name="Hines S."/>
            <person name="Holder M."/>
            <person name="Hume J."/>
            <person name="Jhangiani S.N."/>
            <person name="Joshi V."/>
            <person name="Khan Z.M."/>
            <person name="Kirkness E.F."/>
            <person name="Cree A."/>
            <person name="Fowler R.G."/>
            <person name="Lee S."/>
            <person name="Lewis L.R."/>
            <person name="Li Z."/>
            <person name="Liu Y.-S."/>
            <person name="Moore S.M."/>
            <person name="Muzny D."/>
            <person name="Nazareth L.V."/>
            <person name="Ngo D.N."/>
            <person name="Okwuonu G.O."/>
            <person name="Pai G."/>
            <person name="Parker D."/>
            <person name="Paul H.A."/>
            <person name="Pfannkoch C."/>
            <person name="Pohl C.S."/>
            <person name="Rogers Y.-H.C."/>
            <person name="Ruiz S.J."/>
            <person name="Sabo A."/>
            <person name="Santibanez J."/>
            <person name="Schneider B.W."/>
            <person name="Smith S.M."/>
            <person name="Sodergren E."/>
            <person name="Svatek A.F."/>
            <person name="Utterback T.R."/>
            <person name="Vattathil S."/>
            <person name="Warren W."/>
            <person name="White C.S."/>
            <person name="Chinwalla A.T."/>
            <person name="Feng Y."/>
            <person name="Halpern A.L."/>
            <person name="Hillier L.W."/>
            <person name="Huang X."/>
            <person name="Minx P."/>
            <person name="Nelson J.O."/>
            <person name="Pepin K.H."/>
            <person name="Qin X."/>
            <person name="Sutton G.G."/>
            <person name="Venter E."/>
            <person name="Walenz B.P."/>
            <person name="Wallis J.W."/>
            <person name="Worley K.C."/>
            <person name="Yang S.-P."/>
            <person name="Jones S.M."/>
            <person name="Marra M.A."/>
            <person name="Rocchi M."/>
            <person name="Schein J.E."/>
            <person name="Baertsch R."/>
            <person name="Clarke L."/>
            <person name="Csuros M."/>
            <person name="Glasscock J."/>
            <person name="Harris R.A."/>
            <person name="Havlak P."/>
            <person name="Jackson A.R."/>
            <person name="Jiang H."/>
            <person name="Liu Y."/>
            <person name="Messina D.N."/>
            <person name="Shen Y."/>
            <person name="Song H.X.-Z."/>
            <person name="Wylie T."/>
            <person name="Zhang L."/>
            <person name="Birney E."/>
            <person name="Han K."/>
            <person name="Konkel M.K."/>
            <person name="Lee J."/>
            <person name="Smit A.F.A."/>
            <person name="Ullmer B."/>
            <person name="Wang H."/>
            <person name="Xing J."/>
            <person name="Burhans R."/>
            <person name="Cheng Z."/>
            <person name="Karro J.E."/>
            <person name="Ma J."/>
            <person name="Raney B."/>
            <person name="She X."/>
            <person name="Cox M.J."/>
            <person name="Demuth J.P."/>
            <person name="Dumas L.J."/>
            <person name="Han S.-G."/>
            <person name="Hopkins J."/>
            <person name="Karimpour-Fard A."/>
            <person name="Kim Y.H."/>
            <person name="Pollack J.R."/>
            <person name="Vinar T."/>
            <person name="Addo-Quaye C."/>
            <person name="Degenhardt J."/>
            <person name="Denby A."/>
            <person name="Hubisz M.J."/>
            <person name="Indap A."/>
            <person name="Kosiol C."/>
            <person name="Lahn B.T."/>
            <person name="Lawson H.A."/>
            <person name="Marklein A."/>
            <person name="Nielsen R."/>
            <person name="Vallender E.J."/>
            <person name="Clark A.G."/>
            <person name="Ferguson B."/>
            <person name="Hernandez R.D."/>
            <person name="Hirani K."/>
            <person name="Kehrer-Sawatzki H."/>
            <person name="Kolb J."/>
            <person name="Patil S."/>
            <person name="Pu L.-L."/>
            <person name="Ren Y."/>
            <person name="Smith D.G."/>
            <person name="Wheeler D.A."/>
            <person name="Schenck I."/>
            <person name="Ball E.V."/>
            <person name="Chen R."/>
            <person name="Cooper D.N."/>
            <person name="Giardine B."/>
            <person name="Hsu F."/>
            <person name="Kent W.J."/>
            <person name="Lesk A."/>
            <person name="Nelson D.L."/>
            <person name="O'brien W.E."/>
            <person name="Pruefer K."/>
            <person name="Stenson P.D."/>
            <person name="Wallace J.C."/>
            <person name="Ke H."/>
            <person name="Liu X.-M."/>
            <person name="Wang P."/>
            <person name="Xiang A.P."/>
            <person name="Yang F."/>
            <person name="Barber G.P."/>
            <person name="Haussler D."/>
            <person name="Karolchik D."/>
            <person name="Kern A.D."/>
            <person name="Kuhn R.M."/>
            <person name="Smith K.E."/>
            <person name="Zwieg A.S."/>
        </authorList>
    </citation>
    <scope>NUCLEOTIDE SEQUENCE [LARGE SCALE GENOMIC DNA]</scope>
    <source>
        <strain evidence="3">17573</strain>
    </source>
</reference>
<dbReference type="Ensembl" id="ENSMMUT00000082728.1">
    <property type="protein sequence ID" value="ENSMMUP00000070946.1"/>
    <property type="gene ID" value="ENSMMUG00000063917.1"/>
</dbReference>
<sequence>FFFFFFFLSLTLSPRLECSGTILAYCNFHLPGSSDSPASASRVAETTTGICHHTRLIFAFLVETGFHHIGQAGQKLLTSGGPPASASQSAGITVVSHCAQLPYFLTHNCPLPHTNPLTSQTLPPLNLCGFYFLSFLLPLSQLFMSHFNSFHLIFPPLFVSI</sequence>
<reference evidence="2" key="3">
    <citation type="submission" date="2025-08" db="UniProtKB">
        <authorList>
            <consortium name="Ensembl"/>
        </authorList>
    </citation>
    <scope>IDENTIFICATION</scope>
    <source>
        <strain evidence="2">17573</strain>
    </source>
</reference>
<evidence type="ECO:0000313" key="2">
    <source>
        <dbReference type="Ensembl" id="ENSMMUP00000070946.1"/>
    </source>
</evidence>